<dbReference type="PROSITE" id="PS50112">
    <property type="entry name" value="PAS"/>
    <property type="match status" value="1"/>
</dbReference>
<dbReference type="Pfam" id="PF03707">
    <property type="entry name" value="MHYT"/>
    <property type="match status" value="2"/>
</dbReference>
<evidence type="ECO:0000259" key="4">
    <source>
        <dbReference type="PROSITE" id="PS50887"/>
    </source>
</evidence>
<dbReference type="Gene3D" id="3.20.20.450">
    <property type="entry name" value="EAL domain"/>
    <property type="match status" value="1"/>
</dbReference>
<dbReference type="InterPro" id="IPR029787">
    <property type="entry name" value="Nucleotide_cyclase"/>
</dbReference>
<evidence type="ECO:0000259" key="5">
    <source>
        <dbReference type="PROSITE" id="PS50924"/>
    </source>
</evidence>
<evidence type="ECO:0000256" key="1">
    <source>
        <dbReference type="PROSITE-ProRule" id="PRU00244"/>
    </source>
</evidence>
<proteinExistence type="predicted"/>
<feature type="domain" description="PAS" evidence="2">
    <location>
        <begin position="240"/>
        <end position="292"/>
    </location>
</feature>
<feature type="transmembrane region" description="Helical" evidence="1">
    <location>
        <begin position="15"/>
        <end position="35"/>
    </location>
</feature>
<dbReference type="Pfam" id="PF00990">
    <property type="entry name" value="GGDEF"/>
    <property type="match status" value="1"/>
</dbReference>
<dbReference type="CDD" id="cd01949">
    <property type="entry name" value="GGDEF"/>
    <property type="match status" value="1"/>
</dbReference>
<dbReference type="PANTHER" id="PTHR44757:SF2">
    <property type="entry name" value="BIOFILM ARCHITECTURE MAINTENANCE PROTEIN MBAA"/>
    <property type="match status" value="1"/>
</dbReference>
<dbReference type="Gene3D" id="3.30.70.270">
    <property type="match status" value="1"/>
</dbReference>
<dbReference type="PROSITE" id="PS50924">
    <property type="entry name" value="MHYT"/>
    <property type="match status" value="1"/>
</dbReference>
<dbReference type="InterPro" id="IPR035965">
    <property type="entry name" value="PAS-like_dom_sf"/>
</dbReference>
<comment type="caution">
    <text evidence="6">The sequence shown here is derived from an EMBL/GenBank/DDBJ whole genome shotgun (WGS) entry which is preliminary data.</text>
</comment>
<feature type="transmembrane region" description="Helical" evidence="1">
    <location>
        <begin position="83"/>
        <end position="105"/>
    </location>
</feature>
<keyword evidence="7" id="KW-1185">Reference proteome</keyword>
<dbReference type="Pfam" id="PF00563">
    <property type="entry name" value="EAL"/>
    <property type="match status" value="1"/>
</dbReference>
<evidence type="ECO:0000259" key="3">
    <source>
        <dbReference type="PROSITE" id="PS50883"/>
    </source>
</evidence>
<dbReference type="SMART" id="SM00267">
    <property type="entry name" value="GGDEF"/>
    <property type="match status" value="1"/>
</dbReference>
<sequence length="795" mass="85114">MMTILSCITEDHNPWVIALAALICVAGSWTTVRLFKRAAAARWPESGAWFILTALITGASIWCTHFIAVLGYRPGTLVAFDPVLTIVSLLVAMMGAGMGFIVATFGGRPASLFGGSIVGLSIVVMHYTGMMGYRVEGIVSWDMPYLVASILISCILSAASLVVIRASDGVAGTYGGTALLVLAIVGLHFTGMTAFRVEPLAIDDAFSNPAALRALAMAVAGVALVIIVAGFASGMIDDRSRTNAAEALSNMSNGLVAVSATGRITLFNRRVNEMFGLAEDDIQMNMSLGDFLSNIGRKSGWSHARIERVIANHVVWLAKAETTMVEHDFDTGRVIAVVCRPLPKGGAILTYEDVTEARTGQRRITHMAYHDALTGLSNRRMFNDTIEAVASTDDYSLLMIDLDRFKTVNDKYGHAAGDDLLVQVSLRLRAALSQNDRAFRLGGDEFAVLLPLDTHGAEDVARRIVEALAAPFAVGTNLLRIGGSVGIAAISAGDDASTVQQRADLALYKAKKEGRGRVALYKDGMFEEAAERLAFAEDLAMVVERGQLELHYQPLLALPDRRLAGFEALLRWRHPDKGMISPAEFVPIAEASGAIEKIGAWVMREALREAARWPEDVYVSVNVSPVQLRSPAILSQIRRALADFGLSPERVEIEITETAMVDNSGQISAMLAGLRALGVRLAIDDFGTGYSSLAHLREFKVDRIKIDRSFISGVGEGPDEDRGASAVVRAVIGMARDMSIDTTAEGIETSGQLERVVGFGCSTGQGYLLGRPMTAAAAGSLVKSSGGVFPLMRAS</sequence>
<dbReference type="Pfam" id="PF12860">
    <property type="entry name" value="PAS_7"/>
    <property type="match status" value="1"/>
</dbReference>
<dbReference type="NCBIfam" id="TIGR00254">
    <property type="entry name" value="GGDEF"/>
    <property type="match status" value="1"/>
</dbReference>
<dbReference type="PROSITE" id="PS50883">
    <property type="entry name" value="EAL"/>
    <property type="match status" value="1"/>
</dbReference>
<dbReference type="InterPro" id="IPR000014">
    <property type="entry name" value="PAS"/>
</dbReference>
<dbReference type="Proteomes" id="UP001294412">
    <property type="component" value="Unassembled WGS sequence"/>
</dbReference>
<feature type="transmembrane region" description="Helical" evidence="1">
    <location>
        <begin position="112"/>
        <end position="133"/>
    </location>
</feature>
<dbReference type="CDD" id="cd00130">
    <property type="entry name" value="PAS"/>
    <property type="match status" value="1"/>
</dbReference>
<dbReference type="InterPro" id="IPR043128">
    <property type="entry name" value="Rev_trsase/Diguanyl_cyclase"/>
</dbReference>
<organism evidence="6 7">
    <name type="scientific">Fulvimarina uroteuthidis</name>
    <dbReference type="NCBI Taxonomy" id="3098149"/>
    <lineage>
        <taxon>Bacteria</taxon>
        <taxon>Pseudomonadati</taxon>
        <taxon>Pseudomonadota</taxon>
        <taxon>Alphaproteobacteria</taxon>
        <taxon>Hyphomicrobiales</taxon>
        <taxon>Aurantimonadaceae</taxon>
        <taxon>Fulvimarina</taxon>
    </lineage>
</organism>
<dbReference type="SUPFAM" id="SSF55073">
    <property type="entry name" value="Nucleotide cyclase"/>
    <property type="match status" value="1"/>
</dbReference>
<protein>
    <submittedName>
        <fullName evidence="6">EAL domain-containing protein</fullName>
    </submittedName>
</protein>
<dbReference type="PROSITE" id="PS50887">
    <property type="entry name" value="GGDEF"/>
    <property type="match status" value="1"/>
</dbReference>
<dbReference type="InterPro" id="IPR035919">
    <property type="entry name" value="EAL_sf"/>
</dbReference>
<feature type="domain" description="MHYT" evidence="5">
    <location>
        <begin position="12"/>
        <end position="198"/>
    </location>
</feature>
<feature type="transmembrane region" description="Helical" evidence="1">
    <location>
        <begin position="210"/>
        <end position="232"/>
    </location>
</feature>
<dbReference type="SMART" id="SM00091">
    <property type="entry name" value="PAS"/>
    <property type="match status" value="1"/>
</dbReference>
<feature type="domain" description="GGDEF" evidence="4">
    <location>
        <begin position="393"/>
        <end position="523"/>
    </location>
</feature>
<feature type="domain" description="EAL" evidence="3">
    <location>
        <begin position="532"/>
        <end position="786"/>
    </location>
</feature>
<dbReference type="PANTHER" id="PTHR44757">
    <property type="entry name" value="DIGUANYLATE CYCLASE DGCP"/>
    <property type="match status" value="1"/>
</dbReference>
<evidence type="ECO:0000259" key="2">
    <source>
        <dbReference type="PROSITE" id="PS50112"/>
    </source>
</evidence>
<name>A0ABU5I0I4_9HYPH</name>
<keyword evidence="1" id="KW-0472">Membrane</keyword>
<dbReference type="SMART" id="SM00052">
    <property type="entry name" value="EAL"/>
    <property type="match status" value="1"/>
</dbReference>
<dbReference type="InterPro" id="IPR052155">
    <property type="entry name" value="Biofilm_reg_signaling"/>
</dbReference>
<dbReference type="InterPro" id="IPR001633">
    <property type="entry name" value="EAL_dom"/>
</dbReference>
<dbReference type="CDD" id="cd01948">
    <property type="entry name" value="EAL"/>
    <property type="match status" value="1"/>
</dbReference>
<dbReference type="RefSeq" id="WP_322186364.1">
    <property type="nucleotide sequence ID" value="NZ_JAXLPB010000002.1"/>
</dbReference>
<dbReference type="InterPro" id="IPR005330">
    <property type="entry name" value="MHYT_dom"/>
</dbReference>
<keyword evidence="1" id="KW-1133">Transmembrane helix</keyword>
<dbReference type="InterPro" id="IPR000160">
    <property type="entry name" value="GGDEF_dom"/>
</dbReference>
<feature type="transmembrane region" description="Helical" evidence="1">
    <location>
        <begin position="145"/>
        <end position="164"/>
    </location>
</feature>
<evidence type="ECO:0000313" key="7">
    <source>
        <dbReference type="Proteomes" id="UP001294412"/>
    </source>
</evidence>
<dbReference type="Gene3D" id="3.30.450.20">
    <property type="entry name" value="PAS domain"/>
    <property type="match status" value="1"/>
</dbReference>
<feature type="transmembrane region" description="Helical" evidence="1">
    <location>
        <begin position="171"/>
        <end position="190"/>
    </location>
</feature>
<dbReference type="EMBL" id="JAXLPB010000002">
    <property type="protein sequence ID" value="MDY8108899.1"/>
    <property type="molecule type" value="Genomic_DNA"/>
</dbReference>
<accession>A0ABU5I0I4</accession>
<evidence type="ECO:0000313" key="6">
    <source>
        <dbReference type="EMBL" id="MDY8108899.1"/>
    </source>
</evidence>
<reference evidence="6 7" key="1">
    <citation type="submission" date="2023-12" db="EMBL/GenBank/DDBJ databases">
        <title>Description of Novel Strain Fulvimarina sp. 2208YS6-2-32 isolated from Uroteuthis (Photololigo) edulis.</title>
        <authorList>
            <person name="Park J.-S."/>
        </authorList>
    </citation>
    <scope>NUCLEOTIDE SEQUENCE [LARGE SCALE GENOMIC DNA]</scope>
    <source>
        <strain evidence="6 7">2208YS6-2-32</strain>
    </source>
</reference>
<gene>
    <name evidence="6" type="ORF">U0C82_07040</name>
</gene>
<dbReference type="SUPFAM" id="SSF55785">
    <property type="entry name" value="PYP-like sensor domain (PAS domain)"/>
    <property type="match status" value="1"/>
</dbReference>
<feature type="transmembrane region" description="Helical" evidence="1">
    <location>
        <begin position="47"/>
        <end position="71"/>
    </location>
</feature>
<keyword evidence="1" id="KW-0812">Transmembrane</keyword>
<dbReference type="SUPFAM" id="SSF141868">
    <property type="entry name" value="EAL domain-like"/>
    <property type="match status" value="1"/>
</dbReference>